<organism evidence="2">
    <name type="scientific">marine sediment metagenome</name>
    <dbReference type="NCBI Taxonomy" id="412755"/>
    <lineage>
        <taxon>unclassified sequences</taxon>
        <taxon>metagenomes</taxon>
        <taxon>ecological metagenomes</taxon>
    </lineage>
</organism>
<feature type="transmembrane region" description="Helical" evidence="1">
    <location>
        <begin position="320"/>
        <end position="342"/>
    </location>
</feature>
<feature type="transmembrane region" description="Helical" evidence="1">
    <location>
        <begin position="64"/>
        <end position="81"/>
    </location>
</feature>
<keyword evidence="1" id="KW-0812">Transmembrane</keyword>
<dbReference type="AlphaFoldDB" id="A0A0F9UPR2"/>
<reference evidence="2" key="1">
    <citation type="journal article" date="2015" name="Nature">
        <title>Complex archaea that bridge the gap between prokaryotes and eukaryotes.</title>
        <authorList>
            <person name="Spang A."/>
            <person name="Saw J.H."/>
            <person name="Jorgensen S.L."/>
            <person name="Zaremba-Niedzwiedzka K."/>
            <person name="Martijn J."/>
            <person name="Lind A.E."/>
            <person name="van Eijk R."/>
            <person name="Schleper C."/>
            <person name="Guy L."/>
            <person name="Ettema T.J."/>
        </authorList>
    </citation>
    <scope>NUCLEOTIDE SEQUENCE</scope>
</reference>
<dbReference type="EMBL" id="LAZR01000084">
    <property type="protein sequence ID" value="KKN93634.1"/>
    <property type="molecule type" value="Genomic_DNA"/>
</dbReference>
<proteinExistence type="predicted"/>
<keyword evidence="1" id="KW-0472">Membrane</keyword>
<gene>
    <name evidence="2" type="ORF">LCGC14_0194660</name>
</gene>
<feature type="transmembrane region" description="Helical" evidence="1">
    <location>
        <begin position="144"/>
        <end position="164"/>
    </location>
</feature>
<feature type="transmembrane region" description="Helical" evidence="1">
    <location>
        <begin position="287"/>
        <end position="308"/>
    </location>
</feature>
<sequence length="349" mass="39472">MGHNTGSKDNVLNAVASAWVLLLSYWSFFGIRHLAGFLNEEEDAIGFFILDQVEFFFAYPLKRYLHLAIIPSFLGLFILTIERFPGKFWRNKTLSPVNLSLIAAVVMSIQLIPAILLETSPFGFIDLTNPTWFSDKIMEDYGGYAAFTIIFLMGILIGFIHAVFSWAQTGGENQSIIWNATMSFLIILLSYLSFVGLLNLEGFLAEAPWHTTSLDDFLVKYGFLTFLRGPIRRYTHLIAIPGLIGLGHLTWRRFANMSGPVNKMKKRRTRRKAATRKNTQLPNYTKLGLISLFFIFVQTGVAILIGIPHTWLSDLFMIPWGYSIFAGSYFLGQIFGLLKAIFGGLQSYD</sequence>
<feature type="transmembrane region" description="Helical" evidence="1">
    <location>
        <begin position="234"/>
        <end position="255"/>
    </location>
</feature>
<feature type="transmembrane region" description="Helical" evidence="1">
    <location>
        <begin position="176"/>
        <end position="198"/>
    </location>
</feature>
<evidence type="ECO:0000256" key="1">
    <source>
        <dbReference type="SAM" id="Phobius"/>
    </source>
</evidence>
<feature type="transmembrane region" description="Helical" evidence="1">
    <location>
        <begin position="12"/>
        <end position="31"/>
    </location>
</feature>
<protein>
    <submittedName>
        <fullName evidence="2">Uncharacterized protein</fullName>
    </submittedName>
</protein>
<keyword evidence="1" id="KW-1133">Transmembrane helix</keyword>
<name>A0A0F9UPR2_9ZZZZ</name>
<comment type="caution">
    <text evidence="2">The sequence shown here is derived from an EMBL/GenBank/DDBJ whole genome shotgun (WGS) entry which is preliminary data.</text>
</comment>
<evidence type="ECO:0000313" key="2">
    <source>
        <dbReference type="EMBL" id="KKN93634.1"/>
    </source>
</evidence>
<feature type="transmembrane region" description="Helical" evidence="1">
    <location>
        <begin position="101"/>
        <end position="124"/>
    </location>
</feature>
<accession>A0A0F9UPR2</accession>